<reference evidence="3" key="1">
    <citation type="submission" date="2017-12" db="EMBL/GenBank/DDBJ databases">
        <authorList>
            <consortium name="DOE Joint Genome Institute"/>
            <person name="Mondo S.J."/>
            <person name="Kjaerbolling I."/>
            <person name="Vesth T.C."/>
            <person name="Frisvad J.C."/>
            <person name="Nybo J.L."/>
            <person name="Theobald S."/>
            <person name="Kuo A."/>
            <person name="Bowyer P."/>
            <person name="Matsuda Y."/>
            <person name="Lyhne E.K."/>
            <person name="Kogle M.E."/>
            <person name="Clum A."/>
            <person name="Lipzen A."/>
            <person name="Salamov A."/>
            <person name="Ngan C.Y."/>
            <person name="Daum C."/>
            <person name="Chiniquy J."/>
            <person name="Barry K."/>
            <person name="LaButti K."/>
            <person name="Haridas S."/>
            <person name="Simmons B.A."/>
            <person name="Magnuson J.K."/>
            <person name="Mortensen U.H."/>
            <person name="Larsen T.O."/>
            <person name="Grigoriev I.V."/>
            <person name="Baker S.E."/>
            <person name="Andersen M.R."/>
            <person name="Nordberg H.P."/>
            <person name="Cantor M.N."/>
            <person name="Hua S.X."/>
        </authorList>
    </citation>
    <scope>NUCLEOTIDE SEQUENCE [LARGE SCALE GENOMIC DNA]</scope>
    <source>
        <strain evidence="3">IBT 19404</strain>
    </source>
</reference>
<keyword evidence="3" id="KW-1185">Reference proteome</keyword>
<organism evidence="2 3">
    <name type="scientific">Aspergillus taichungensis</name>
    <dbReference type="NCBI Taxonomy" id="482145"/>
    <lineage>
        <taxon>Eukaryota</taxon>
        <taxon>Fungi</taxon>
        <taxon>Dikarya</taxon>
        <taxon>Ascomycota</taxon>
        <taxon>Pezizomycotina</taxon>
        <taxon>Eurotiomycetes</taxon>
        <taxon>Eurotiomycetidae</taxon>
        <taxon>Eurotiales</taxon>
        <taxon>Aspergillaceae</taxon>
        <taxon>Aspergillus</taxon>
        <taxon>Aspergillus subgen. Circumdati</taxon>
    </lineage>
</organism>
<proteinExistence type="predicted"/>
<dbReference type="AlphaFoldDB" id="A0A2J5I048"/>
<evidence type="ECO:0000313" key="2">
    <source>
        <dbReference type="EMBL" id="PLN83001.1"/>
    </source>
</evidence>
<dbReference type="Proteomes" id="UP000235023">
    <property type="component" value="Unassembled WGS sequence"/>
</dbReference>
<name>A0A2J5I048_9EURO</name>
<evidence type="ECO:0000313" key="3">
    <source>
        <dbReference type="Proteomes" id="UP000235023"/>
    </source>
</evidence>
<dbReference type="EMBL" id="KZ559522">
    <property type="protein sequence ID" value="PLN83001.1"/>
    <property type="molecule type" value="Genomic_DNA"/>
</dbReference>
<dbReference type="OrthoDB" id="39175at2759"/>
<feature type="region of interest" description="Disordered" evidence="1">
    <location>
        <begin position="95"/>
        <end position="121"/>
    </location>
</feature>
<accession>A0A2J5I048</accession>
<sequence>MAEINLLISTTLGRILNQSHPSALSIHKALEERFQSSVERTHGPPSMRPALSFPALKLDYSWTIFDQEIISLVNLPWAFEDILVGGAGYGGRLPVGSSSSSSNDNTGFGPNPTDNTAGHML</sequence>
<evidence type="ECO:0000256" key="1">
    <source>
        <dbReference type="SAM" id="MobiDB-lite"/>
    </source>
</evidence>
<gene>
    <name evidence="2" type="ORF">BDW42DRAFT_192589</name>
</gene>
<feature type="compositionally biased region" description="Polar residues" evidence="1">
    <location>
        <begin position="103"/>
        <end position="121"/>
    </location>
</feature>
<protein>
    <submittedName>
        <fullName evidence="2">Uncharacterized protein</fullName>
    </submittedName>
</protein>